<dbReference type="RefSeq" id="WP_263998315.1">
    <property type="nucleotide sequence ID" value="NZ_JACKVK010000011.1"/>
</dbReference>
<dbReference type="InterPro" id="IPR051923">
    <property type="entry name" value="Glycosyl_Hydrolase_39"/>
</dbReference>
<dbReference type="Proteomes" id="UP001141629">
    <property type="component" value="Unassembled WGS sequence"/>
</dbReference>
<dbReference type="SUPFAM" id="SSF51445">
    <property type="entry name" value="(Trans)glycosidases"/>
    <property type="match status" value="1"/>
</dbReference>
<evidence type="ECO:0000313" key="2">
    <source>
        <dbReference type="Proteomes" id="UP001141629"/>
    </source>
</evidence>
<dbReference type="PANTHER" id="PTHR12631">
    <property type="entry name" value="ALPHA-L-IDURONIDASE"/>
    <property type="match status" value="1"/>
</dbReference>
<protein>
    <recommendedName>
        <fullName evidence="3">Cellulase (Glycosyl hydrolase family 5)</fullName>
    </recommendedName>
</protein>
<reference evidence="1" key="1">
    <citation type="submission" date="2020-07" db="EMBL/GenBank/DDBJ databases">
        <authorList>
            <person name="Pettersson B.M.F."/>
            <person name="Behra P.R.K."/>
            <person name="Ramesh M."/>
            <person name="Das S."/>
            <person name="Dasgupta S."/>
            <person name="Kirsebom L.A."/>
        </authorList>
    </citation>
    <scope>NUCLEOTIDE SEQUENCE</scope>
    <source>
        <strain evidence="1">DSM 44838</strain>
    </source>
</reference>
<organism evidence="1 2">
    <name type="scientific">Mycobacterium yunnanensis</name>
    <dbReference type="NCBI Taxonomy" id="368477"/>
    <lineage>
        <taxon>Bacteria</taxon>
        <taxon>Bacillati</taxon>
        <taxon>Actinomycetota</taxon>
        <taxon>Actinomycetes</taxon>
        <taxon>Mycobacteriales</taxon>
        <taxon>Mycobacteriaceae</taxon>
        <taxon>Mycobacterium</taxon>
    </lineage>
</organism>
<dbReference type="AlphaFoldDB" id="A0A9X3C3R3"/>
<accession>A0A9X3C3R3</accession>
<dbReference type="InterPro" id="IPR017853">
    <property type="entry name" value="GH"/>
</dbReference>
<keyword evidence="2" id="KW-1185">Reference proteome</keyword>
<comment type="caution">
    <text evidence="1">The sequence shown here is derived from an EMBL/GenBank/DDBJ whole genome shotgun (WGS) entry which is preliminary data.</text>
</comment>
<dbReference type="Gene3D" id="3.20.20.80">
    <property type="entry name" value="Glycosidases"/>
    <property type="match status" value="1"/>
</dbReference>
<evidence type="ECO:0000313" key="1">
    <source>
        <dbReference type="EMBL" id="MCV7423426.1"/>
    </source>
</evidence>
<name>A0A9X3C3R3_9MYCO</name>
<proteinExistence type="predicted"/>
<reference evidence="1" key="2">
    <citation type="journal article" date="2022" name="BMC Genomics">
        <title>Comparative genome analysis of mycobacteria focusing on tRNA and non-coding RNA.</title>
        <authorList>
            <person name="Behra P.R.K."/>
            <person name="Pettersson B.M.F."/>
            <person name="Ramesh M."/>
            <person name="Das S."/>
            <person name="Dasgupta S."/>
            <person name="Kirsebom L.A."/>
        </authorList>
    </citation>
    <scope>NUCLEOTIDE SEQUENCE</scope>
    <source>
        <strain evidence="1">DSM 44838</strain>
    </source>
</reference>
<gene>
    <name evidence="1" type="ORF">H7K45_23000</name>
</gene>
<sequence>MLSLDVSGRRALALLVAAVFLLTSIEVAGSRVANAAPAAPPGGYGFSVGASQIWMSPGDADRELDAAAQTNARWMRVHVDWAAIERVKGEFDWGYVDHWIDGARSRGMQVLAMIVNTPDWARAPGAPLYAPPVDPAEYGTFAAAVATRYRDRVSAWEIWNEPNLPGFLGYADNRPAVYVGLLKAAYPAIKAVQPNSTVISAGLSRAVGADGPPNFLNDMYANGAKGYFDAAAMHPYVFPTGLAGDPENAWSDLPRAHDVMTRNGDGNKKIWMTELGAPTSDPGAEGVSQQEQAKQILDVFAGLSAFSWAGPAFVYSIRDVDTANRGNREDNFGALLTTDFQPKYTASVLAR</sequence>
<dbReference type="GO" id="GO:0004553">
    <property type="term" value="F:hydrolase activity, hydrolyzing O-glycosyl compounds"/>
    <property type="evidence" value="ECO:0007669"/>
    <property type="project" value="TreeGrafter"/>
</dbReference>
<dbReference type="PANTHER" id="PTHR12631:SF10">
    <property type="entry name" value="BETA-XYLOSIDASE-LIKE PROTEIN-RELATED"/>
    <property type="match status" value="1"/>
</dbReference>
<evidence type="ECO:0008006" key="3">
    <source>
        <dbReference type="Google" id="ProtNLM"/>
    </source>
</evidence>
<dbReference type="EMBL" id="JACKVK010000011">
    <property type="protein sequence ID" value="MCV7423426.1"/>
    <property type="molecule type" value="Genomic_DNA"/>
</dbReference>